<organism evidence="5 6">
    <name type="scientific">Vreelandella sulfidaeris</name>
    <dbReference type="NCBI Taxonomy" id="115553"/>
    <lineage>
        <taxon>Bacteria</taxon>
        <taxon>Pseudomonadati</taxon>
        <taxon>Pseudomonadota</taxon>
        <taxon>Gammaproteobacteria</taxon>
        <taxon>Oceanospirillales</taxon>
        <taxon>Halomonadaceae</taxon>
        <taxon>Vreelandella</taxon>
    </lineage>
</organism>
<keyword evidence="3" id="KW-0067">ATP-binding</keyword>
<evidence type="ECO:0000256" key="1">
    <source>
        <dbReference type="ARBA" id="ARBA00010393"/>
    </source>
</evidence>
<evidence type="ECO:0000256" key="3">
    <source>
        <dbReference type="ARBA" id="ARBA00022840"/>
    </source>
</evidence>
<dbReference type="Gene3D" id="3.40.50.300">
    <property type="entry name" value="P-loop containing nucleotide triphosphate hydrolases"/>
    <property type="match status" value="1"/>
</dbReference>
<dbReference type="EMBL" id="AP019514">
    <property type="protein sequence ID" value="BBI63437.1"/>
    <property type="molecule type" value="Genomic_DNA"/>
</dbReference>
<evidence type="ECO:0000313" key="5">
    <source>
        <dbReference type="EMBL" id="BBI63437.1"/>
    </source>
</evidence>
<dbReference type="InterPro" id="IPR051451">
    <property type="entry name" value="PhoH2-like"/>
</dbReference>
<dbReference type="AlphaFoldDB" id="A0A455UCU7"/>
<protein>
    <recommendedName>
        <fullName evidence="4">PhoH-like protein domain-containing protein</fullName>
    </recommendedName>
</protein>
<comment type="similarity">
    <text evidence="1">Belongs to the PhoH family.</text>
</comment>
<dbReference type="PANTHER" id="PTHR30473:SF2">
    <property type="entry name" value="PIN DOMAIN-CONTAINING PROTEIN"/>
    <property type="match status" value="1"/>
</dbReference>
<dbReference type="KEGG" id="hsr:HSBAA_47430"/>
<dbReference type="InterPro" id="IPR027417">
    <property type="entry name" value="P-loop_NTPase"/>
</dbReference>
<name>A0A455UCU7_9GAMM</name>
<evidence type="ECO:0000313" key="6">
    <source>
        <dbReference type="Proteomes" id="UP000320231"/>
    </source>
</evidence>
<dbReference type="InterPro" id="IPR003714">
    <property type="entry name" value="PhoH"/>
</dbReference>
<dbReference type="GO" id="GO:0005524">
    <property type="term" value="F:ATP binding"/>
    <property type="evidence" value="ECO:0007669"/>
    <property type="project" value="UniProtKB-KW"/>
</dbReference>
<evidence type="ECO:0000259" key="4">
    <source>
        <dbReference type="Pfam" id="PF02562"/>
    </source>
</evidence>
<feature type="domain" description="PhoH-like protein" evidence="4">
    <location>
        <begin position="92"/>
        <end position="222"/>
    </location>
</feature>
<dbReference type="Proteomes" id="UP000320231">
    <property type="component" value="Chromosome"/>
</dbReference>
<dbReference type="GO" id="GO:0005829">
    <property type="term" value="C:cytosol"/>
    <property type="evidence" value="ECO:0007669"/>
    <property type="project" value="TreeGrafter"/>
</dbReference>
<accession>A0A455UCU7</accession>
<keyword evidence="2" id="KW-0547">Nucleotide-binding</keyword>
<evidence type="ECO:0000256" key="2">
    <source>
        <dbReference type="ARBA" id="ARBA00022741"/>
    </source>
</evidence>
<dbReference type="PANTHER" id="PTHR30473">
    <property type="entry name" value="PROTEIN PHOH"/>
    <property type="match status" value="1"/>
</dbReference>
<gene>
    <name evidence="5" type="ORF">HSBAA_47430</name>
</gene>
<dbReference type="Pfam" id="PF02562">
    <property type="entry name" value="PhoH"/>
    <property type="match status" value="1"/>
</dbReference>
<reference evidence="5 6" key="1">
    <citation type="journal article" date="2019" name="Microbiol. Resour. Announc.">
        <title>Complete Genome Sequence of Halomonas sulfidaeris Strain Esulfide1 Isolated from a Metal Sulfide Rock at a Depth of 2,200 Meters, Obtained Using Nanopore Sequencing.</title>
        <authorList>
            <person name="Saito M."/>
            <person name="Nishigata A."/>
            <person name="Galipon J."/>
            <person name="Arakawa K."/>
        </authorList>
    </citation>
    <scope>NUCLEOTIDE SEQUENCE [LARGE SCALE GENOMIC DNA]</scope>
    <source>
        <strain evidence="5 6">ATCC BAA-803</strain>
    </source>
</reference>
<proteinExistence type="inferred from homology"/>
<sequence length="222" mass="24912">MIEGAQVYATAGQDGKSLWEALNVDVTVERVGHHNFYQLTGNMPRQWHVGMLVSDSENGAEFEAIIRELGPSSARLQLLTNYRHHAGVWGVHAHDSRQNFTLNLLMDPDIDLVTIAGNAGTGKTFMTLAAAFQQTLDAKLFERIVFTRAPIPMGEDIGFYPALKRRRCRRGWVPSMTIWITCCAMKRGESSWDNGATRQLIGSRVQIRSPSFMRGRTLNDTF</sequence>